<keyword evidence="2" id="KW-1185">Reference proteome</keyword>
<comment type="caution">
    <text evidence="1">The sequence shown here is derived from an EMBL/GenBank/DDBJ whole genome shotgun (WGS) entry which is preliminary data.</text>
</comment>
<gene>
    <name evidence="1" type="ORF">SPARVUS_LOCUS12821493</name>
</gene>
<evidence type="ECO:0000313" key="1">
    <source>
        <dbReference type="EMBL" id="CAI9600716.1"/>
    </source>
</evidence>
<name>A0ABN9FUE0_9NEOB</name>
<sequence>MRTAAGVYVKLTSRKRSAKHDARCRIGLHRCENPCNLILVWTKKRVLHVFCAGAMQLEPYKMYGSNRTAHKLHVICKVMRCGSCVNHM</sequence>
<organism evidence="1 2">
    <name type="scientific">Staurois parvus</name>
    <dbReference type="NCBI Taxonomy" id="386267"/>
    <lineage>
        <taxon>Eukaryota</taxon>
        <taxon>Metazoa</taxon>
        <taxon>Chordata</taxon>
        <taxon>Craniata</taxon>
        <taxon>Vertebrata</taxon>
        <taxon>Euteleostomi</taxon>
        <taxon>Amphibia</taxon>
        <taxon>Batrachia</taxon>
        <taxon>Anura</taxon>
        <taxon>Neobatrachia</taxon>
        <taxon>Ranoidea</taxon>
        <taxon>Ranidae</taxon>
        <taxon>Staurois</taxon>
    </lineage>
</organism>
<proteinExistence type="predicted"/>
<protein>
    <submittedName>
        <fullName evidence="1">Uncharacterized protein</fullName>
    </submittedName>
</protein>
<accession>A0ABN9FUE0</accession>
<reference evidence="1" key="1">
    <citation type="submission" date="2023-05" db="EMBL/GenBank/DDBJ databases">
        <authorList>
            <person name="Stuckert A."/>
        </authorList>
    </citation>
    <scope>NUCLEOTIDE SEQUENCE</scope>
</reference>
<dbReference type="EMBL" id="CATNWA010017464">
    <property type="protein sequence ID" value="CAI9600716.1"/>
    <property type="molecule type" value="Genomic_DNA"/>
</dbReference>
<evidence type="ECO:0000313" key="2">
    <source>
        <dbReference type="Proteomes" id="UP001162483"/>
    </source>
</evidence>
<dbReference type="Proteomes" id="UP001162483">
    <property type="component" value="Unassembled WGS sequence"/>
</dbReference>